<dbReference type="KEGG" id="psco:LY89DRAFT_730157"/>
<dbReference type="OrthoDB" id="3500415at2759"/>
<dbReference type="EMBL" id="KQ947408">
    <property type="protein sequence ID" value="KUJ21377.1"/>
    <property type="molecule type" value="Genomic_DNA"/>
</dbReference>
<organism evidence="2 3">
    <name type="scientific">Mollisia scopiformis</name>
    <name type="common">Conifer needle endophyte fungus</name>
    <name type="synonym">Phialocephala scopiformis</name>
    <dbReference type="NCBI Taxonomy" id="149040"/>
    <lineage>
        <taxon>Eukaryota</taxon>
        <taxon>Fungi</taxon>
        <taxon>Dikarya</taxon>
        <taxon>Ascomycota</taxon>
        <taxon>Pezizomycotina</taxon>
        <taxon>Leotiomycetes</taxon>
        <taxon>Helotiales</taxon>
        <taxon>Mollisiaceae</taxon>
        <taxon>Mollisia</taxon>
    </lineage>
</organism>
<evidence type="ECO:0000259" key="1">
    <source>
        <dbReference type="Pfam" id="PF24969"/>
    </source>
</evidence>
<dbReference type="STRING" id="149040.A0A194XNR7"/>
<protein>
    <recommendedName>
        <fullName evidence="1">Leucine-rich repeat domain-containing protein</fullName>
    </recommendedName>
</protein>
<dbReference type="InParanoid" id="A0A194XNR7"/>
<reference evidence="2 3" key="1">
    <citation type="submission" date="2015-10" db="EMBL/GenBank/DDBJ databases">
        <title>Full genome of DAOMC 229536 Phialocephala scopiformis, a fungal endophyte of spruce producing the potent anti-insectan compound rugulosin.</title>
        <authorList>
            <consortium name="DOE Joint Genome Institute"/>
            <person name="Walker A.K."/>
            <person name="Frasz S.L."/>
            <person name="Seifert K.A."/>
            <person name="Miller J.D."/>
            <person name="Mondo S.J."/>
            <person name="Labutti K."/>
            <person name="Lipzen A."/>
            <person name="Dockter R."/>
            <person name="Kennedy M."/>
            <person name="Grigoriev I.V."/>
            <person name="Spatafora J.W."/>
        </authorList>
    </citation>
    <scope>NUCLEOTIDE SEQUENCE [LARGE SCALE GENOMIC DNA]</scope>
    <source>
        <strain evidence="2 3">CBS 120377</strain>
    </source>
</reference>
<name>A0A194XNR7_MOLSC</name>
<dbReference type="SUPFAM" id="SSF52047">
    <property type="entry name" value="RNI-like"/>
    <property type="match status" value="1"/>
</dbReference>
<gene>
    <name evidence="2" type="ORF">LY89DRAFT_730157</name>
</gene>
<dbReference type="AlphaFoldDB" id="A0A194XNR7"/>
<keyword evidence="3" id="KW-1185">Reference proteome</keyword>
<sequence>MPLEALSNELLVEIAEWVNETCDTQTLLDLALCSRRLNAVATPIMYQSFHSGHRDVLPVFLRTLLAKPELGLRVQSFSAPMHAHWDRRGYMSGYGNEDFMRAQAAVESIYHALPVDGGVQMWMARISTGNWHALAALAFFHMPNLRDIEISQYDVLDPYDGILDRGYLHSIPATLDFLADSKDHLNSLERIEILPYDPLYGFNFKSIWSFFRSNSVKTVTISCVVGADLDDQASRYETEEIDFKRSCCSGEPMIRFLRCFPQLKAFSYEHLEGPIDYVEFDAPRFGQAIAHLKPCLEYLHISNGGYDELVLNQPHLGTIGSLSGFRALEILEIDADTILGLYHGNAGDPDELSSGANARRKLYKLLPRCLEYLHLRNCSNSIVGQLWDVIDWKKKADASLSSSFIHNHIILVDMATLSALSNEILVDIADKAGSIDGTTTLHNLALCSRRLNSLATPSLYSSFPNKDVPKFLRTLIANAQLGFMVKHFSVNVASAEPLGNEYLQVFESAIEEIFNSDVALNWMNSLHQPKQEEFAAVTLFYLPNLIHLELQHCGSFSQYQPWSIHWALDLMANNQINSSGFYLQNLQIISATHRGLTGFHLKELFHFFKLNSVKEVRIQPASHDLCRGDFGYQFPTERLDIQDGLCSGDSLTNFLGYFPKLKSLIYHHDYNSMIEFNQYRLRLAIGRLKHCLEELSLTTGETLFETFTSGFGSMAEFGALRVLEVDASFLLGPHHSNAPIIDDNGQQSMPLRLYRQLPSRLENLRLLKCKSTILGQLWDLIDWKLGNSAQLKHVSVSYLYWNTGHDQSSGSRGDQRLLSLESMNMDLIEACRNAGMLLQFPPHQAELLDGL</sequence>
<dbReference type="Proteomes" id="UP000070700">
    <property type="component" value="Unassembled WGS sequence"/>
</dbReference>
<evidence type="ECO:0000313" key="2">
    <source>
        <dbReference type="EMBL" id="KUJ21377.1"/>
    </source>
</evidence>
<accession>A0A194XNR7</accession>
<dbReference type="GeneID" id="28829173"/>
<evidence type="ECO:0000313" key="3">
    <source>
        <dbReference type="Proteomes" id="UP000070700"/>
    </source>
</evidence>
<proteinExistence type="predicted"/>
<dbReference type="InterPro" id="IPR056867">
    <property type="entry name" value="LRR_15"/>
</dbReference>
<feature type="domain" description="Leucine-rich repeat" evidence="1">
    <location>
        <begin position="316"/>
        <end position="413"/>
    </location>
</feature>
<dbReference type="Pfam" id="PF24969">
    <property type="entry name" value="LRR_15"/>
    <property type="match status" value="1"/>
</dbReference>
<dbReference type="RefSeq" id="XP_018075732.1">
    <property type="nucleotide sequence ID" value="XM_018219447.1"/>
</dbReference>